<feature type="chain" id="PRO_5003616604" description="T9SS sorting signal type C domain-containing protein" evidence="1">
    <location>
        <begin position="24"/>
        <end position="1534"/>
    </location>
</feature>
<evidence type="ECO:0000256" key="1">
    <source>
        <dbReference type="SAM" id="SignalP"/>
    </source>
</evidence>
<evidence type="ECO:0000313" key="2">
    <source>
        <dbReference type="EMBL" id="CCG54569.1"/>
    </source>
</evidence>
<dbReference type="OrthoDB" id="1652165at2"/>
<dbReference type="STRING" id="1094466.KQS_13360"/>
<dbReference type="KEGG" id="fin:KQS_13360"/>
<dbReference type="eggNOG" id="COG1345">
    <property type="taxonomic scope" value="Bacteria"/>
</dbReference>
<feature type="signal peptide" evidence="1">
    <location>
        <begin position="1"/>
        <end position="23"/>
    </location>
</feature>
<proteinExistence type="predicted"/>
<evidence type="ECO:0008006" key="4">
    <source>
        <dbReference type="Google" id="ProtNLM"/>
    </source>
</evidence>
<accession>H8XRY5</accession>
<dbReference type="Proteomes" id="UP000007599">
    <property type="component" value="Chromosome I"/>
</dbReference>
<evidence type="ECO:0000313" key="3">
    <source>
        <dbReference type="Proteomes" id="UP000007599"/>
    </source>
</evidence>
<dbReference type="eggNOG" id="COG2374">
    <property type="taxonomic scope" value="Bacteria"/>
</dbReference>
<name>H8XRY5_FLAIG</name>
<reference evidence="3" key="2">
    <citation type="submission" date="2012-03" db="EMBL/GenBank/DDBJ databases">
        <title>Complete genome sequence of Flavobacterium indicum GPTSA100-9T, isolated from warm spring water.</title>
        <authorList>
            <person name="Barbier P."/>
            <person name="Houel A."/>
            <person name="Loux V."/>
            <person name="Poulain J."/>
            <person name="Bernardet J.-F."/>
            <person name="Touchon M."/>
            <person name="Duchaud E."/>
        </authorList>
    </citation>
    <scope>NUCLEOTIDE SEQUENCE [LARGE SCALE GENOMIC DNA]</scope>
    <source>
        <strain evidence="3">DSM 17447 / CIP 109464 / GPTSA100-9</strain>
    </source>
</reference>
<gene>
    <name evidence="2" type="ordered locus">KQS_13360</name>
</gene>
<dbReference type="PATRIC" id="fig|1094466.5.peg.2616"/>
<reference evidence="2 3" key="1">
    <citation type="journal article" date="2012" name="J. Bacteriol.">
        <title>Complete Genome Sequence of Flavobacterium indicum GPSTA100-9T, Isolated from Warm Spring Water.</title>
        <authorList>
            <person name="Barbier P."/>
            <person name="Houel A."/>
            <person name="Loux V."/>
            <person name="Poulain J."/>
            <person name="Bernardet J.F."/>
            <person name="Touchon M."/>
            <person name="Duchaud E."/>
        </authorList>
    </citation>
    <scope>NUCLEOTIDE SEQUENCE [LARGE SCALE GENOMIC DNA]</scope>
    <source>
        <strain evidence="3">DSM 17447 / CIP 109464 / GPTSA100-9</strain>
    </source>
</reference>
<protein>
    <recommendedName>
        <fullName evidence="4">T9SS sorting signal type C domain-containing protein</fullName>
    </recommendedName>
</protein>
<organism evidence="2 3">
    <name type="scientific">Flavobacterium indicum (strain DSM 17447 / CIP 109464 / GPTSA100-9)</name>
    <dbReference type="NCBI Taxonomy" id="1094466"/>
    <lineage>
        <taxon>Bacteria</taxon>
        <taxon>Pseudomonadati</taxon>
        <taxon>Bacteroidota</taxon>
        <taxon>Flavobacteriia</taxon>
        <taxon>Flavobacteriales</taxon>
        <taxon>Flavobacteriaceae</taxon>
        <taxon>Flavobacterium</taxon>
    </lineage>
</organism>
<dbReference type="EMBL" id="HE774682">
    <property type="protein sequence ID" value="CCG54569.1"/>
    <property type="molecule type" value="Genomic_DNA"/>
</dbReference>
<sequence>MKLKLLVLAFLCSILSWGQTTLAAWTYPTTIGNAPATLTAECGIFSATSNFYADGTNGSSNWAVVTTRQYFAGVAPAAALCGVTTATGAYSLVAPASPFNNGFSVVFKLPTTGYQDLILTYATRGTASGYTTHDWSYSTDGVTFTPHATIGGRNATAFSNQTVDFSAISALDNLANVYIKLTVTGATASGGNNRFDNVNFTGVLLGGSPSISVSPATLTGFNYIVGAGPSANQTFTVSGANLTANLVLTAPTDYEIATAAAGPFSGSISLTPTAGTVASTTIYVRLKAGLSVGAYNSETIVASSTGATSQNVTCSGTVTGSSLSDVIAVASSESATVNSIINDAAPLTSTTGVQVWQFKVRDGGATLADADNLPTILTSFTLAQAAGNQVSTWSDAINTIALFDGSTFIASGTVTATQIQFTGLNVSVADNTEKTLSLRLSLKCPLGADAFDNEDFGFSLSNANTTFSATGSGKTAFAAQTSANGSNVINVVATRLTYTTQPVTTGINNTMANVVLAATDACGNVDLNFTGSISLTSTGTMTGSPLTVTATAGVANFATIVHTVLGTGLTLNATSVGLTSATSTLFDITAVTAFTPGDFAVIALNSNILCYPAGPNGVYSAGDDEISFITFKDIQNGDTFSITDNGYERATANLWGDQEGVYTITRTGGTILAGTVITIRLRNVAPLAEFVSPDTAWTVSRAAGFPTGSLVMNSGGDQIFFMQGGSWSNPAGTADAVYTPGVYLYAFNTNTGWNSFMNSTQQSGLPIDLRCFSLMPGSATDFLEYTGPITPAAKLDWIARLNNPANWTNRVNCAGYTSMHVGQNYSVITGGTYIDGVWTGAKSTDWFDCSNWQTLEVPNQTVNVDINSTYAQRDAVIDIVANASTAALYGNIATSNNISITDKVLQIEGNANNRLDVHGNLLLDGTGTIDMDDNNAATADGQINLYGNWTNNLGSAAFSEGNGTVTFTGSVPQIINNVTPDGTESFYNVVLNNNFTTSVSNDIIATGDLTINPTKTLVISSNDYVQVTNNITNNGVFNVLNNGSLIQINDAGVNTGSINYERIPSVKLQDYVYWSSPVSSFDVNSISPLTPAYYHWSWNPTMANLNGGQGYWENASTNMLAGKGYIVRAPNGFSNSVNQNWNVQFTGVPFNGVYNTTIARGSDLGAGSAGPNGVMRLATDDNWNLLGNPYPSAISINAFLTANTNIDGFVRLWTHGTLPSTATVDPFYDNFVSNYTAADYIAVNGAGATSGPGTLSVVGGGQGFFVLMNPGAAGSDTVTFNNAMRNKTYSNSQFYRTTSNQAQLPSGPNYERNGIWLDLVNNDTQATTRTLVAYVSEATYGKDRMYDALTDYKQGQNIYSLIGNDVFAIQGRPVPFDENDKVPMGVKIPTSGKYKIAIGAVDGLFLPSNGNQKIYLEDTFTNVIHDLTMTPYEFDAQAGVDNARFVLRYATNALGNETFVSNDDLVIYSSNQLSVHSSQKINQVKVFDVLGRELFNSNKINANELVLPVAKNSVALLLEIELENGVKVFRKTVY</sequence>
<keyword evidence="1" id="KW-0732">Signal</keyword>
<dbReference type="RefSeq" id="WP_014389687.1">
    <property type="nucleotide sequence ID" value="NC_017025.1"/>
</dbReference>
<dbReference type="HOGENOM" id="CLU_247092_0_0_10"/>
<keyword evidence="3" id="KW-1185">Reference proteome</keyword>